<dbReference type="InterPro" id="IPR031596">
    <property type="entry name" value="MaAIMP_sms"/>
</dbReference>
<comment type="caution">
    <text evidence="2">The sequence shown here is derived from an EMBL/GenBank/DDBJ whole genome shotgun (WGS) entry which is preliminary data.</text>
</comment>
<proteinExistence type="predicted"/>
<feature type="region of interest" description="Disordered" evidence="1">
    <location>
        <begin position="29"/>
        <end position="69"/>
    </location>
</feature>
<evidence type="ECO:0000256" key="1">
    <source>
        <dbReference type="SAM" id="MobiDB-lite"/>
    </source>
</evidence>
<evidence type="ECO:0000313" key="2">
    <source>
        <dbReference type="EMBL" id="MBU7599469.1"/>
    </source>
</evidence>
<protein>
    <submittedName>
        <fullName evidence="2">Methionine/alanine import family NSS transporter small subunit</fullName>
    </submittedName>
</protein>
<gene>
    <name evidence="2" type="ORF">JGS22_018050</name>
</gene>
<name>A0A949JNL2_9ACTN</name>
<sequence>MGASAIMMMVFAVLLLWGGMVAAILKLRSHPEEPEPDEEPGRTGSDGPEGSDGPQGYDGPEGYGAHPRP</sequence>
<keyword evidence="3" id="KW-1185">Reference proteome</keyword>
<dbReference type="Proteomes" id="UP000694501">
    <property type="component" value="Unassembled WGS sequence"/>
</dbReference>
<organism evidence="2 3">
    <name type="scientific">Streptomyces tardus</name>
    <dbReference type="NCBI Taxonomy" id="2780544"/>
    <lineage>
        <taxon>Bacteria</taxon>
        <taxon>Bacillati</taxon>
        <taxon>Actinomycetota</taxon>
        <taxon>Actinomycetes</taxon>
        <taxon>Kitasatosporales</taxon>
        <taxon>Streptomycetaceae</taxon>
        <taxon>Streptomyces</taxon>
    </lineage>
</organism>
<evidence type="ECO:0000313" key="3">
    <source>
        <dbReference type="Proteomes" id="UP000694501"/>
    </source>
</evidence>
<dbReference type="Pfam" id="PF16951">
    <property type="entry name" value="MaAIMP_sms"/>
    <property type="match status" value="1"/>
</dbReference>
<dbReference type="RefSeq" id="WP_211039277.1">
    <property type="nucleotide sequence ID" value="NZ_JAELVF020000001.1"/>
</dbReference>
<reference evidence="2" key="1">
    <citation type="submission" date="2021-06" db="EMBL/GenBank/DDBJ databases">
        <title>Sequencing of actinobacteria type strains.</title>
        <authorList>
            <person name="Nguyen G.-S."/>
            <person name="Wentzel A."/>
        </authorList>
    </citation>
    <scope>NUCLEOTIDE SEQUENCE</scope>
    <source>
        <strain evidence="2">P38-E01</strain>
    </source>
</reference>
<dbReference type="AlphaFoldDB" id="A0A949JNL2"/>
<accession>A0A949JNL2</accession>
<dbReference type="NCBIfam" id="NF033493">
    <property type="entry name" value="MetS_like_NSS"/>
    <property type="match status" value="1"/>
</dbReference>
<dbReference type="EMBL" id="JAELVF020000001">
    <property type="protein sequence ID" value="MBU7599469.1"/>
    <property type="molecule type" value="Genomic_DNA"/>
</dbReference>